<keyword evidence="9 13" id="KW-1133">Transmembrane helix</keyword>
<keyword evidence="15" id="KW-1185">Reference proteome</keyword>
<sequence>MMTGNIGQALLLSLMAGCATGIGSAIAFFAKKTNAKFLSFSLGLSAGVMIYISFMELLFSSRQQLEVITESTTRGSLITALAFFGGIFIAGLIDKFIPDTENPHELHSVEEIGGVPNPEHTHRLRRMGIVTALAIAVHNFPEGIATFISALDSAKVGIAVAAAVAVHNIPEGIAVSVPIYFSTGSRKKAFWYSFASGLAEPVGAVFAYLLLMPFLTPVLMECTFAVVAGIMVYISLDELLPAAHQYGHSHLAIYGLVAGMAVMALSLILLG</sequence>
<proteinExistence type="inferred from homology"/>
<dbReference type="HAMAP" id="MF_00548">
    <property type="entry name" value="ZupT"/>
    <property type="match status" value="1"/>
</dbReference>
<feature type="binding site" description="M1 metal binding site" evidence="13">
    <location>
        <position position="142"/>
    </location>
    <ligand>
        <name>Zn(2+)</name>
        <dbReference type="ChEBI" id="CHEBI:29105"/>
    </ligand>
</feature>
<feature type="binding site" description="M2 metal binding site" evidence="13">
    <location>
        <position position="142"/>
    </location>
    <ligand>
        <name>Fe(2+)</name>
        <dbReference type="ChEBI" id="CHEBI:29033"/>
    </ligand>
</feature>
<dbReference type="PANTHER" id="PTHR11040">
    <property type="entry name" value="ZINC/IRON TRANSPORTER"/>
    <property type="match status" value="1"/>
</dbReference>
<evidence type="ECO:0000256" key="9">
    <source>
        <dbReference type="ARBA" id="ARBA00022989"/>
    </source>
</evidence>
<evidence type="ECO:0000256" key="12">
    <source>
        <dbReference type="ARBA" id="ARBA00023136"/>
    </source>
</evidence>
<evidence type="ECO:0000256" key="8">
    <source>
        <dbReference type="ARBA" id="ARBA00022906"/>
    </source>
</evidence>
<protein>
    <recommendedName>
        <fullName evidence="13">Zinc transporter ZupT</fullName>
    </recommendedName>
</protein>
<feature type="binding site" description="M2 metal binding site" evidence="13">
    <location>
        <position position="168"/>
    </location>
    <ligand>
        <name>Fe(2+)</name>
        <dbReference type="ChEBI" id="CHEBI:29033"/>
    </ligand>
</feature>
<keyword evidence="12 13" id="KW-0472">Membrane</keyword>
<evidence type="ECO:0000256" key="13">
    <source>
        <dbReference type="HAMAP-Rule" id="MF_00548"/>
    </source>
</evidence>
<keyword evidence="10" id="KW-0408">Iron</keyword>
<reference evidence="14 15" key="1">
    <citation type="submission" date="2014-09" db="EMBL/GenBank/DDBJ databases">
        <title>Alistipes sp. 627, sp. nov., a novel member of the family Rikenellaceae isolated from human faeces.</title>
        <authorList>
            <person name="Shkoporov A.N."/>
            <person name="Chaplin A.V."/>
            <person name="Motuzova O.V."/>
            <person name="Kafarskaia L.I."/>
            <person name="Khokhlova E.V."/>
            <person name="Efimov B.A."/>
        </authorList>
    </citation>
    <scope>NUCLEOTIDE SEQUENCE [LARGE SCALE GENOMIC DNA]</scope>
    <source>
        <strain evidence="14 15">627</strain>
    </source>
</reference>
<evidence type="ECO:0000256" key="3">
    <source>
        <dbReference type="ARBA" id="ARBA00022448"/>
    </source>
</evidence>
<evidence type="ECO:0000256" key="10">
    <source>
        <dbReference type="ARBA" id="ARBA00023004"/>
    </source>
</evidence>
<dbReference type="PANTHER" id="PTHR11040:SF205">
    <property type="entry name" value="ZINC TRANSPORTER ZUPT"/>
    <property type="match status" value="1"/>
</dbReference>
<keyword evidence="3 13" id="KW-0813">Transport</keyword>
<keyword evidence="7 13" id="KW-0862">Zinc</keyword>
<dbReference type="EMBL" id="JRGF01000006">
    <property type="protein sequence ID" value="KHE42099.1"/>
    <property type="molecule type" value="Genomic_DNA"/>
</dbReference>
<dbReference type="Pfam" id="PF02535">
    <property type="entry name" value="Zip"/>
    <property type="match status" value="1"/>
</dbReference>
<feature type="transmembrane region" description="Helical" evidence="13">
    <location>
        <begin position="75"/>
        <end position="93"/>
    </location>
</feature>
<evidence type="ECO:0000256" key="2">
    <source>
        <dbReference type="ARBA" id="ARBA00009703"/>
    </source>
</evidence>
<keyword evidence="6" id="KW-0479">Metal-binding</keyword>
<comment type="similarity">
    <text evidence="2 13">Belongs to the ZIP transporter (TC 2.A.5) family. ZupT subfamily.</text>
</comment>
<evidence type="ECO:0000256" key="7">
    <source>
        <dbReference type="ARBA" id="ARBA00022833"/>
    </source>
</evidence>
<feature type="binding site" description="M1 metal binding site" evidence="13">
    <location>
        <position position="171"/>
    </location>
    <ligand>
        <name>Zn(2+)</name>
        <dbReference type="ChEBI" id="CHEBI:29105"/>
    </ligand>
</feature>
<evidence type="ECO:0000313" key="15">
    <source>
        <dbReference type="Proteomes" id="UP000030889"/>
    </source>
</evidence>
<dbReference type="Proteomes" id="UP000030889">
    <property type="component" value="Unassembled WGS sequence"/>
</dbReference>
<comment type="caution">
    <text evidence="14">The sequence shown here is derived from an EMBL/GenBank/DDBJ whole genome shotgun (WGS) entry which is preliminary data.</text>
</comment>
<keyword evidence="8 13" id="KW-0864">Zinc transport</keyword>
<comment type="caution">
    <text evidence="13">Lacks conserved residue(s) required for the propagation of feature annotation.</text>
</comment>
<gene>
    <name evidence="13" type="primary">zupT</name>
    <name evidence="14" type="ORF">LG35_05970</name>
</gene>
<feature type="binding site" description="M2 metal binding site" evidence="13">
    <location>
        <position position="171"/>
    </location>
    <ligand>
        <name>Fe(2+)</name>
        <dbReference type="ChEBI" id="CHEBI:29033"/>
    </ligand>
</feature>
<feature type="transmembrane region" description="Helical" evidence="13">
    <location>
        <begin position="251"/>
        <end position="270"/>
    </location>
</feature>
<feature type="binding site" description="M2 metal binding site" evidence="13">
    <location>
        <position position="139"/>
    </location>
    <ligand>
        <name>Fe(2+)</name>
        <dbReference type="ChEBI" id="CHEBI:29033"/>
    </ligand>
</feature>
<feature type="binding site" description="M1 metal binding site" evidence="13">
    <location>
        <position position="167"/>
    </location>
    <ligand>
        <name>Zn(2+)</name>
        <dbReference type="ChEBI" id="CHEBI:29105"/>
    </ligand>
</feature>
<evidence type="ECO:0000256" key="6">
    <source>
        <dbReference type="ARBA" id="ARBA00022723"/>
    </source>
</evidence>
<evidence type="ECO:0000256" key="5">
    <source>
        <dbReference type="ARBA" id="ARBA00022692"/>
    </source>
</evidence>
<keyword evidence="11 13" id="KW-0406">Ion transport</keyword>
<keyword evidence="4 13" id="KW-1003">Cell membrane</keyword>
<evidence type="ECO:0000313" key="14">
    <source>
        <dbReference type="EMBL" id="KHE42099.1"/>
    </source>
</evidence>
<feature type="transmembrane region" description="Helical" evidence="13">
    <location>
        <begin position="218"/>
        <end position="236"/>
    </location>
</feature>
<comment type="catalytic activity">
    <reaction evidence="13">
        <text>Zn(2+)(in) = Zn(2+)(out)</text>
        <dbReference type="Rhea" id="RHEA:29351"/>
        <dbReference type="ChEBI" id="CHEBI:29105"/>
    </reaction>
</comment>
<evidence type="ECO:0000256" key="11">
    <source>
        <dbReference type="ARBA" id="ARBA00023065"/>
    </source>
</evidence>
<dbReference type="InterPro" id="IPR003689">
    <property type="entry name" value="ZIP"/>
</dbReference>
<evidence type="ECO:0000256" key="4">
    <source>
        <dbReference type="ARBA" id="ARBA00022475"/>
    </source>
</evidence>
<feature type="transmembrane region" description="Helical" evidence="13">
    <location>
        <begin position="190"/>
        <end position="211"/>
    </location>
</feature>
<evidence type="ECO:0000256" key="1">
    <source>
        <dbReference type="ARBA" id="ARBA00004651"/>
    </source>
</evidence>
<comment type="subcellular location">
    <subcellularLocation>
        <location evidence="1 13">Cell membrane</location>
        <topology evidence="1 13">Multi-pass membrane protein</topology>
    </subcellularLocation>
</comment>
<comment type="function">
    <text evidence="13">Mediates zinc uptake. May also transport other divalent cations.</text>
</comment>
<feature type="binding site" description="M2 metal binding site" evidence="13">
    <location>
        <position position="200"/>
    </location>
    <ligand>
        <name>Fe(2+)</name>
        <dbReference type="ChEBI" id="CHEBI:29033"/>
    </ligand>
</feature>
<name>A0ABR4YIL9_9BACT</name>
<organism evidence="14 15">
    <name type="scientific">Alistipes inops</name>
    <dbReference type="NCBI Taxonomy" id="1501391"/>
    <lineage>
        <taxon>Bacteria</taxon>
        <taxon>Pseudomonadati</taxon>
        <taxon>Bacteroidota</taxon>
        <taxon>Bacteroidia</taxon>
        <taxon>Bacteroidales</taxon>
        <taxon>Rikenellaceae</taxon>
        <taxon>Alistipes</taxon>
    </lineage>
</organism>
<dbReference type="InterPro" id="IPR023498">
    <property type="entry name" value="Zn_transptr_ZupT"/>
</dbReference>
<keyword evidence="5 13" id="KW-0812">Transmembrane</keyword>
<feature type="transmembrane region" description="Helical" evidence="13">
    <location>
        <begin position="37"/>
        <end position="54"/>
    </location>
</feature>
<accession>A0ABR4YIL9</accession>
<dbReference type="NCBIfam" id="NF003243">
    <property type="entry name" value="PRK04201.1"/>
    <property type="match status" value="1"/>
</dbReference>